<dbReference type="AlphaFoldDB" id="A0AAV9C634"/>
<dbReference type="InterPro" id="IPR000504">
    <property type="entry name" value="RRM_dom"/>
</dbReference>
<evidence type="ECO:0000256" key="2">
    <source>
        <dbReference type="ARBA" id="ARBA00004123"/>
    </source>
</evidence>
<dbReference type="SMART" id="SM00343">
    <property type="entry name" value="ZnF_C2HC"/>
    <property type="match status" value="1"/>
</dbReference>
<evidence type="ECO:0000259" key="11">
    <source>
        <dbReference type="PROSITE" id="PS50072"/>
    </source>
</evidence>
<dbReference type="InterPro" id="IPR035979">
    <property type="entry name" value="RBD_domain_sf"/>
</dbReference>
<keyword evidence="7" id="KW-0862">Zinc</keyword>
<dbReference type="GO" id="GO:0003755">
    <property type="term" value="F:peptidyl-prolyl cis-trans isomerase activity"/>
    <property type="evidence" value="ECO:0007669"/>
    <property type="project" value="UniProtKB-UniRule"/>
</dbReference>
<evidence type="ECO:0000256" key="4">
    <source>
        <dbReference type="ARBA" id="ARBA00023110"/>
    </source>
</evidence>
<dbReference type="Pfam" id="PF00160">
    <property type="entry name" value="Pro_isomerase"/>
    <property type="match status" value="1"/>
</dbReference>
<evidence type="ECO:0000256" key="9">
    <source>
        <dbReference type="RuleBase" id="RU365081"/>
    </source>
</evidence>
<feature type="compositionally biased region" description="Basic and acidic residues" evidence="10">
    <location>
        <begin position="332"/>
        <end position="457"/>
    </location>
</feature>
<name>A0AAV9C634_ACOCL</name>
<dbReference type="PROSITE" id="PS50158">
    <property type="entry name" value="ZF_CCHC"/>
    <property type="match status" value="1"/>
</dbReference>
<feature type="compositionally biased region" description="Basic and acidic residues" evidence="10">
    <location>
        <begin position="301"/>
        <end position="325"/>
    </location>
</feature>
<organism evidence="14 15">
    <name type="scientific">Acorus calamus</name>
    <name type="common">Sweet flag</name>
    <dbReference type="NCBI Taxonomy" id="4465"/>
    <lineage>
        <taxon>Eukaryota</taxon>
        <taxon>Viridiplantae</taxon>
        <taxon>Streptophyta</taxon>
        <taxon>Embryophyta</taxon>
        <taxon>Tracheophyta</taxon>
        <taxon>Spermatophyta</taxon>
        <taxon>Magnoliopsida</taxon>
        <taxon>Liliopsida</taxon>
        <taxon>Acoraceae</taxon>
        <taxon>Acorus</taxon>
    </lineage>
</organism>
<comment type="function">
    <text evidence="9">PPIases accelerate the folding of proteins. It catalyzes the cis-trans isomerization of proline imidic peptide bonds in oligopeptides.</text>
</comment>
<feature type="compositionally biased region" description="Basic and acidic residues" evidence="10">
    <location>
        <begin position="261"/>
        <end position="280"/>
    </location>
</feature>
<feature type="domain" description="CCHC-type" evidence="13">
    <location>
        <begin position="247"/>
        <end position="262"/>
    </location>
</feature>
<dbReference type="Pfam" id="PF00098">
    <property type="entry name" value="zf-CCHC"/>
    <property type="match status" value="1"/>
</dbReference>
<dbReference type="InterPro" id="IPR035542">
    <property type="entry name" value="CRIP"/>
</dbReference>
<evidence type="ECO:0000256" key="3">
    <source>
        <dbReference type="ARBA" id="ARBA00022884"/>
    </source>
</evidence>
<feature type="region of interest" description="Disordered" evidence="10">
    <location>
        <begin position="261"/>
        <end position="476"/>
    </location>
</feature>
<evidence type="ECO:0000256" key="1">
    <source>
        <dbReference type="ARBA" id="ARBA00000971"/>
    </source>
</evidence>
<keyword evidence="6 9" id="KW-0539">Nucleus</keyword>
<keyword evidence="7" id="KW-0863">Zinc-finger</keyword>
<protein>
    <recommendedName>
        <fullName evidence="9">Peptidyl-prolyl cis-trans isomerase</fullName>
        <shortName evidence="9">PPIase</shortName>
        <ecNumber evidence="9">5.2.1.8</ecNumber>
    </recommendedName>
</protein>
<dbReference type="CDD" id="cd12235">
    <property type="entry name" value="RRM_PPIL4"/>
    <property type="match status" value="1"/>
</dbReference>
<dbReference type="SUPFAM" id="SSF54928">
    <property type="entry name" value="RNA-binding domain, RBD"/>
    <property type="match status" value="1"/>
</dbReference>
<dbReference type="Gene3D" id="4.10.60.10">
    <property type="entry name" value="Zinc finger, CCHC-type"/>
    <property type="match status" value="1"/>
</dbReference>
<dbReference type="InterPro" id="IPR002130">
    <property type="entry name" value="Cyclophilin-type_PPIase_dom"/>
</dbReference>
<dbReference type="InterPro" id="IPR029000">
    <property type="entry name" value="Cyclophilin-like_dom_sf"/>
</dbReference>
<dbReference type="GO" id="GO:0005634">
    <property type="term" value="C:nucleus"/>
    <property type="evidence" value="ECO:0007669"/>
    <property type="project" value="UniProtKB-SubCell"/>
</dbReference>
<dbReference type="Proteomes" id="UP001180020">
    <property type="component" value="Unassembled WGS sequence"/>
</dbReference>
<feature type="domain" description="RRM" evidence="12">
    <location>
        <begin position="147"/>
        <end position="225"/>
    </location>
</feature>
<evidence type="ECO:0000256" key="7">
    <source>
        <dbReference type="PROSITE-ProRule" id="PRU00047"/>
    </source>
</evidence>
<dbReference type="Gene3D" id="3.30.70.330">
    <property type="match status" value="1"/>
</dbReference>
<dbReference type="PANTHER" id="PTHR45843">
    <property type="entry name" value="PEPTIDYL-PROLYL CIS-TRANS ISOMERASE-LIKE 4"/>
    <property type="match status" value="1"/>
</dbReference>
<evidence type="ECO:0000259" key="12">
    <source>
        <dbReference type="PROSITE" id="PS50102"/>
    </source>
</evidence>
<dbReference type="GO" id="GO:0008270">
    <property type="term" value="F:zinc ion binding"/>
    <property type="evidence" value="ECO:0007669"/>
    <property type="project" value="UniProtKB-KW"/>
</dbReference>
<reference evidence="14" key="2">
    <citation type="submission" date="2023-06" db="EMBL/GenBank/DDBJ databases">
        <authorList>
            <person name="Ma L."/>
            <person name="Liu K.-W."/>
            <person name="Li Z."/>
            <person name="Hsiao Y.-Y."/>
            <person name="Qi Y."/>
            <person name="Fu T."/>
            <person name="Tang G."/>
            <person name="Zhang D."/>
            <person name="Sun W.-H."/>
            <person name="Liu D.-K."/>
            <person name="Li Y."/>
            <person name="Chen G.-Z."/>
            <person name="Liu X.-D."/>
            <person name="Liao X.-Y."/>
            <person name="Jiang Y.-T."/>
            <person name="Yu X."/>
            <person name="Hao Y."/>
            <person name="Huang J."/>
            <person name="Zhao X.-W."/>
            <person name="Ke S."/>
            <person name="Chen Y.-Y."/>
            <person name="Wu W.-L."/>
            <person name="Hsu J.-L."/>
            <person name="Lin Y.-F."/>
            <person name="Huang M.-D."/>
            <person name="Li C.-Y."/>
            <person name="Huang L."/>
            <person name="Wang Z.-W."/>
            <person name="Zhao X."/>
            <person name="Zhong W.-Y."/>
            <person name="Peng D.-H."/>
            <person name="Ahmad S."/>
            <person name="Lan S."/>
            <person name="Zhang J.-S."/>
            <person name="Tsai W.-C."/>
            <person name="Van De Peer Y."/>
            <person name="Liu Z.-J."/>
        </authorList>
    </citation>
    <scope>NUCLEOTIDE SEQUENCE</scope>
    <source>
        <strain evidence="14">CP</strain>
        <tissue evidence="14">Leaves</tissue>
    </source>
</reference>
<dbReference type="PROSITE" id="PS50072">
    <property type="entry name" value="CSA_PPIASE_2"/>
    <property type="match status" value="1"/>
</dbReference>
<evidence type="ECO:0000256" key="6">
    <source>
        <dbReference type="ARBA" id="ARBA00023242"/>
    </source>
</evidence>
<keyword evidence="3 8" id="KW-0694">RNA-binding</keyword>
<comment type="subcellular location">
    <subcellularLocation>
        <location evidence="2 9">Nucleus</location>
    </subcellularLocation>
</comment>
<keyword evidence="5 9" id="KW-0413">Isomerase</keyword>
<gene>
    <name evidence="14" type="ORF">QJS10_CPB21g01081</name>
</gene>
<evidence type="ECO:0000256" key="5">
    <source>
        <dbReference type="ARBA" id="ARBA00023235"/>
    </source>
</evidence>
<evidence type="ECO:0000256" key="10">
    <source>
        <dbReference type="SAM" id="MobiDB-lite"/>
    </source>
</evidence>
<keyword evidence="4 9" id="KW-0697">Rotamase</keyword>
<keyword evidence="7" id="KW-0479">Metal-binding</keyword>
<dbReference type="GO" id="GO:0003723">
    <property type="term" value="F:RNA binding"/>
    <property type="evidence" value="ECO:0007669"/>
    <property type="project" value="UniProtKB-UniRule"/>
</dbReference>
<dbReference type="Pfam" id="PF00076">
    <property type="entry name" value="RRM_1"/>
    <property type="match status" value="1"/>
</dbReference>
<proteinExistence type="inferred from homology"/>
<dbReference type="SUPFAM" id="SSF50891">
    <property type="entry name" value="Cyclophilin-like"/>
    <property type="match status" value="1"/>
</dbReference>
<feature type="domain" description="PPIase cyclophilin-type" evidence="11">
    <location>
        <begin position="1"/>
        <end position="66"/>
    </location>
</feature>
<evidence type="ECO:0000259" key="13">
    <source>
        <dbReference type="PROSITE" id="PS50158"/>
    </source>
</evidence>
<dbReference type="FunFam" id="3.30.70.330:FF:000455">
    <property type="entry name" value="Peptidyl-prolyl cis-trans isomerase"/>
    <property type="match status" value="1"/>
</dbReference>
<evidence type="ECO:0000256" key="8">
    <source>
        <dbReference type="PROSITE-ProRule" id="PRU00176"/>
    </source>
</evidence>
<dbReference type="PROSITE" id="PS50102">
    <property type="entry name" value="RRM"/>
    <property type="match status" value="1"/>
</dbReference>
<keyword evidence="15" id="KW-1185">Reference proteome</keyword>
<comment type="catalytic activity">
    <reaction evidence="1 9">
        <text>[protein]-peptidylproline (omega=180) = [protein]-peptidylproline (omega=0)</text>
        <dbReference type="Rhea" id="RHEA:16237"/>
        <dbReference type="Rhea" id="RHEA-COMP:10747"/>
        <dbReference type="Rhea" id="RHEA-COMP:10748"/>
        <dbReference type="ChEBI" id="CHEBI:83833"/>
        <dbReference type="ChEBI" id="CHEBI:83834"/>
        <dbReference type="EC" id="5.2.1.8"/>
    </reaction>
</comment>
<reference evidence="14" key="1">
    <citation type="journal article" date="2023" name="Nat. Commun.">
        <title>Diploid and tetraploid genomes of Acorus and the evolution of monocots.</title>
        <authorList>
            <person name="Ma L."/>
            <person name="Liu K.W."/>
            <person name="Li Z."/>
            <person name="Hsiao Y.Y."/>
            <person name="Qi Y."/>
            <person name="Fu T."/>
            <person name="Tang G.D."/>
            <person name="Zhang D."/>
            <person name="Sun W.H."/>
            <person name="Liu D.K."/>
            <person name="Li Y."/>
            <person name="Chen G.Z."/>
            <person name="Liu X.D."/>
            <person name="Liao X.Y."/>
            <person name="Jiang Y.T."/>
            <person name="Yu X."/>
            <person name="Hao Y."/>
            <person name="Huang J."/>
            <person name="Zhao X.W."/>
            <person name="Ke S."/>
            <person name="Chen Y.Y."/>
            <person name="Wu W.L."/>
            <person name="Hsu J.L."/>
            <person name="Lin Y.F."/>
            <person name="Huang M.D."/>
            <person name="Li C.Y."/>
            <person name="Huang L."/>
            <person name="Wang Z.W."/>
            <person name="Zhao X."/>
            <person name="Zhong W.Y."/>
            <person name="Peng D.H."/>
            <person name="Ahmad S."/>
            <person name="Lan S."/>
            <person name="Zhang J.S."/>
            <person name="Tsai W.C."/>
            <person name="Van de Peer Y."/>
            <person name="Liu Z.J."/>
        </authorList>
    </citation>
    <scope>NUCLEOTIDE SEQUENCE</scope>
    <source>
        <strain evidence="14">CP</strain>
    </source>
</reference>
<dbReference type="EMBL" id="JAUJYO010000021">
    <property type="protein sequence ID" value="KAK1283733.1"/>
    <property type="molecule type" value="Genomic_DNA"/>
</dbReference>
<dbReference type="PANTHER" id="PTHR45843:SF1">
    <property type="entry name" value="PEPTIDYL-PROLYL CIS-TRANS ISOMERASE-LIKE 4"/>
    <property type="match status" value="1"/>
</dbReference>
<dbReference type="Gene3D" id="2.40.100.10">
    <property type="entry name" value="Cyclophilin-like"/>
    <property type="match status" value="1"/>
</dbReference>
<evidence type="ECO:0000313" key="14">
    <source>
        <dbReference type="EMBL" id="KAK1283733.1"/>
    </source>
</evidence>
<dbReference type="InterPro" id="IPR012677">
    <property type="entry name" value="Nucleotide-bd_a/b_plait_sf"/>
</dbReference>
<comment type="caution">
    <text evidence="14">The sequence shown here is derived from an EMBL/GenBank/DDBJ whole genome shotgun (WGS) entry which is preliminary data.</text>
</comment>
<sequence length="476" mass="55372">MASAGENCNASQFYFTLRDDLDYLDGKHTVFGIVAEGLDVLNRINEAYLDDKGRPLKNIRIKHTHILDDPFSDPPQIAELIPDRSPEGKPQNEIAEERLEDDWKPMDEVLGPAELEKALRAKEAQTNAVILESTGDIPDADIKPPDNVLFVCKLNPVTEDEDLYTIFSRFGTVTSADIIRDFKTGDSLCYAFIEFENKESCELAYFKMDNALIDDRRIHVDFSQSVAKQWSEYRRGKRNQSGKGSGCFKCGAADHIAKDCNQDSDTRERPQKYVLKDENAQRGGDVSKSYDMVFDGDDAAIPEHHENGAGDKKKTEKIDHRDSRDLRHRSHERSERHDRHEDKNRRHREHERIHRSSRDDAHEQHQERAFGDGEKAKDRISDRHGRNERDYDRHKDSDRHRRNERDYERNRESDRRRSDDGDTKNRAMSSDKQKREESDHYAKSRGDQDRNRRDDGNHRKRSGGNDAGYERDRKHR</sequence>
<dbReference type="SMART" id="SM00360">
    <property type="entry name" value="RRM"/>
    <property type="match status" value="1"/>
</dbReference>
<dbReference type="EC" id="5.2.1.8" evidence="9"/>
<accession>A0AAV9C634</accession>
<comment type="similarity">
    <text evidence="9">Belongs to the cyclophilin-type PPIase family. PPIL4 subfamily.</text>
</comment>
<evidence type="ECO:0000313" key="15">
    <source>
        <dbReference type="Proteomes" id="UP001180020"/>
    </source>
</evidence>
<dbReference type="InterPro" id="IPR001878">
    <property type="entry name" value="Znf_CCHC"/>
</dbReference>